<comment type="caution">
    <text evidence="1">The sequence shown here is derived from an EMBL/GenBank/DDBJ whole genome shotgun (WGS) entry which is preliminary data.</text>
</comment>
<dbReference type="AlphaFoldDB" id="A0A5C5YNB0"/>
<name>A0A5C5YNB0_9BACT</name>
<accession>A0A5C5YNB0</accession>
<dbReference type="Proteomes" id="UP000315010">
    <property type="component" value="Unassembled WGS sequence"/>
</dbReference>
<gene>
    <name evidence="1" type="ORF">CA13_67730</name>
</gene>
<sequence length="46" mass="5457">MEHGHTLLPQQRMINRFYVKDRPALAAELNADVNNRVHSEFWTPPR</sequence>
<evidence type="ECO:0000313" key="2">
    <source>
        <dbReference type="Proteomes" id="UP000315010"/>
    </source>
</evidence>
<dbReference type="EMBL" id="SJPJ01000002">
    <property type="protein sequence ID" value="TWT76280.1"/>
    <property type="molecule type" value="Genomic_DNA"/>
</dbReference>
<protein>
    <submittedName>
        <fullName evidence="1">Uncharacterized protein</fullName>
    </submittedName>
</protein>
<reference evidence="1 2" key="1">
    <citation type="submission" date="2019-02" db="EMBL/GenBank/DDBJ databases">
        <title>Deep-cultivation of Planctomycetes and their phenomic and genomic characterization uncovers novel biology.</title>
        <authorList>
            <person name="Wiegand S."/>
            <person name="Jogler M."/>
            <person name="Boedeker C."/>
            <person name="Pinto D."/>
            <person name="Vollmers J."/>
            <person name="Rivas-Marin E."/>
            <person name="Kohn T."/>
            <person name="Peeters S.H."/>
            <person name="Heuer A."/>
            <person name="Rast P."/>
            <person name="Oberbeckmann S."/>
            <person name="Bunk B."/>
            <person name="Jeske O."/>
            <person name="Meyerdierks A."/>
            <person name="Storesund J.E."/>
            <person name="Kallscheuer N."/>
            <person name="Luecker S."/>
            <person name="Lage O.M."/>
            <person name="Pohl T."/>
            <person name="Merkel B.J."/>
            <person name="Hornburger P."/>
            <person name="Mueller R.-W."/>
            <person name="Bruemmer F."/>
            <person name="Labrenz M."/>
            <person name="Spormann A.M."/>
            <person name="Op Den Camp H."/>
            <person name="Overmann J."/>
            <person name="Amann R."/>
            <person name="Jetten M.S.M."/>
            <person name="Mascher T."/>
            <person name="Medema M.H."/>
            <person name="Devos D.P."/>
            <person name="Kaster A.-K."/>
            <person name="Ovreas L."/>
            <person name="Rohde M."/>
            <person name="Galperin M.Y."/>
            <person name="Jogler C."/>
        </authorList>
    </citation>
    <scope>NUCLEOTIDE SEQUENCE [LARGE SCALE GENOMIC DNA]</scope>
    <source>
        <strain evidence="1 2">CA13</strain>
    </source>
</reference>
<evidence type="ECO:0000313" key="1">
    <source>
        <dbReference type="EMBL" id="TWT76280.1"/>
    </source>
</evidence>
<proteinExistence type="predicted"/>
<keyword evidence="2" id="KW-1185">Reference proteome</keyword>
<organism evidence="1 2">
    <name type="scientific">Novipirellula herctigrandis</name>
    <dbReference type="NCBI Taxonomy" id="2527986"/>
    <lineage>
        <taxon>Bacteria</taxon>
        <taxon>Pseudomonadati</taxon>
        <taxon>Planctomycetota</taxon>
        <taxon>Planctomycetia</taxon>
        <taxon>Pirellulales</taxon>
        <taxon>Pirellulaceae</taxon>
        <taxon>Novipirellula</taxon>
    </lineage>
</organism>